<proteinExistence type="inferred from homology"/>
<dbReference type="CDD" id="cd23399">
    <property type="entry name" value="beta-trefoil_ABD_ABFB"/>
    <property type="match status" value="1"/>
</dbReference>
<feature type="signal peptide" evidence="7">
    <location>
        <begin position="1"/>
        <end position="24"/>
    </location>
</feature>
<dbReference type="CDD" id="cd18618">
    <property type="entry name" value="GH43_Xsa43E-like"/>
    <property type="match status" value="1"/>
</dbReference>
<dbReference type="Proteomes" id="UP001199044">
    <property type="component" value="Unassembled WGS sequence"/>
</dbReference>
<dbReference type="InterPro" id="IPR023296">
    <property type="entry name" value="Glyco_hydro_beta-prop_sf"/>
</dbReference>
<dbReference type="InterPro" id="IPR000772">
    <property type="entry name" value="Ricin_B_lectin"/>
</dbReference>
<evidence type="ECO:0000256" key="5">
    <source>
        <dbReference type="ARBA" id="ARBA00023295"/>
    </source>
</evidence>
<evidence type="ECO:0000313" key="9">
    <source>
        <dbReference type="EMBL" id="MCA2014968.1"/>
    </source>
</evidence>
<keyword evidence="3 6" id="KW-0378">Hydrolase</keyword>
<evidence type="ECO:0000259" key="8">
    <source>
        <dbReference type="SMART" id="SM00458"/>
    </source>
</evidence>
<evidence type="ECO:0000256" key="3">
    <source>
        <dbReference type="ARBA" id="ARBA00022801"/>
    </source>
</evidence>
<reference evidence="10" key="1">
    <citation type="submission" date="2023-07" db="EMBL/GenBank/DDBJ databases">
        <title>Molecular identification of indigenous halophilic bacteria isolated from red sea cost, biodegradation of synthetic dyes and assessment of degraded metabolite toxicity.</title>
        <authorList>
            <person name="Chaieb K."/>
            <person name="Altayb H.N."/>
        </authorList>
    </citation>
    <scope>NUCLEOTIDE SEQUENCE [LARGE SCALE GENOMIC DNA]</scope>
    <source>
        <strain evidence="10">K20</strain>
    </source>
</reference>
<feature type="chain" id="PRO_5045876589" evidence="7">
    <location>
        <begin position="25"/>
        <end position="593"/>
    </location>
</feature>
<evidence type="ECO:0000256" key="4">
    <source>
        <dbReference type="ARBA" id="ARBA00023277"/>
    </source>
</evidence>
<accession>A0ABS7YHZ8</accession>
<comment type="caution">
    <text evidence="9">The sequence shown here is derived from an EMBL/GenBank/DDBJ whole genome shotgun (WGS) entry which is preliminary data.</text>
</comment>
<dbReference type="PROSITE" id="PS50231">
    <property type="entry name" value="RICIN_B_LECTIN"/>
    <property type="match status" value="1"/>
</dbReference>
<dbReference type="InterPro" id="IPR035992">
    <property type="entry name" value="Ricin_B-like_lectins"/>
</dbReference>
<dbReference type="PANTHER" id="PTHR43772:SF2">
    <property type="entry name" value="PUTATIVE (AFU_ORTHOLOGUE AFUA_2G04480)-RELATED"/>
    <property type="match status" value="1"/>
</dbReference>
<dbReference type="Pfam" id="PF05270">
    <property type="entry name" value="AbfB"/>
    <property type="match status" value="1"/>
</dbReference>
<dbReference type="SUPFAM" id="SSF110221">
    <property type="entry name" value="AbfB domain"/>
    <property type="match status" value="1"/>
</dbReference>
<dbReference type="Gene3D" id="2.80.10.50">
    <property type="match status" value="2"/>
</dbReference>
<dbReference type="InterPro" id="IPR052176">
    <property type="entry name" value="Glycosyl_Hydrlase_43_Enz"/>
</dbReference>
<dbReference type="SMART" id="SM00458">
    <property type="entry name" value="RICIN"/>
    <property type="match status" value="1"/>
</dbReference>
<gene>
    <name evidence="9" type="ORF">LDJ79_02525</name>
</gene>
<evidence type="ECO:0000256" key="1">
    <source>
        <dbReference type="ARBA" id="ARBA00009865"/>
    </source>
</evidence>
<evidence type="ECO:0000313" key="10">
    <source>
        <dbReference type="Proteomes" id="UP001199044"/>
    </source>
</evidence>
<comment type="similarity">
    <text evidence="1 6">Belongs to the glycosyl hydrolase 43 family.</text>
</comment>
<dbReference type="InterPro" id="IPR007934">
    <property type="entry name" value="AbfB_ABD"/>
</dbReference>
<evidence type="ECO:0000256" key="2">
    <source>
        <dbReference type="ARBA" id="ARBA00022651"/>
    </source>
</evidence>
<dbReference type="SUPFAM" id="SSF50370">
    <property type="entry name" value="Ricin B-like lectins"/>
    <property type="match status" value="1"/>
</dbReference>
<evidence type="ECO:0000256" key="6">
    <source>
        <dbReference type="RuleBase" id="RU361187"/>
    </source>
</evidence>
<feature type="domain" description="Ricin B lectin" evidence="8">
    <location>
        <begin position="323"/>
        <end position="456"/>
    </location>
</feature>
<keyword evidence="4" id="KW-0119">Carbohydrate metabolism</keyword>
<keyword evidence="10" id="KW-1185">Reference proteome</keyword>
<dbReference type="PANTHER" id="PTHR43772">
    <property type="entry name" value="ENDO-1,4-BETA-XYLANASE"/>
    <property type="match status" value="1"/>
</dbReference>
<keyword evidence="2" id="KW-0858">Xylan degradation</keyword>
<dbReference type="EMBL" id="JAIWIU010000014">
    <property type="protein sequence ID" value="MCA2014968.1"/>
    <property type="molecule type" value="Genomic_DNA"/>
</dbReference>
<keyword evidence="7" id="KW-0732">Signal</keyword>
<dbReference type="CDD" id="cd00161">
    <property type="entry name" value="beta-trefoil_Ricin-like"/>
    <property type="match status" value="1"/>
</dbReference>
<protein>
    <submittedName>
        <fullName evidence="9">Family 43 glycosylhydrolase</fullName>
    </submittedName>
</protein>
<sequence length="593" mass="65947">MKFTRYSSAFTVLTCLLGSTVAFASNPIVKHIYTADPAAAVFDDTVYVYTGHDEAGINDSNYVMDDWHAFSSKDLVNWTDHGEVLSLDDFTWASADAWAGQIIKRGDHYYWYVPVNNDDDGWFGIGVAVGDSPTGPFHDAIGHALVTDSMTPNETLDIDPTVFIDKDGQAYLYWGNATDSGIIKMAKLKSNMIELDGDIESIDTDQVPAFTEAPYLHERNGIYYLSYAASWPERIDYSTADNPMGPFTYQGTILNADDVSSPTSHQSIIQYHDQWYLVYHNADLPDGGEYRRSVAIDKLYYDDAGNIEKVIPTEAGVGTAGISGEFIIKNAQTNLCLQPNRNDGANGSTLTQQACDSSLTQRFVLHHNLDDNYQIEHEKTHKVLAMGDGASNNGAGAVLWSNDGGLNQHWQVKSLSENDDLYAITNAQTGQSLSSAPQARKGQATPHSQQQQWWILRADTVQIEPVNYPDYVLSYRANGVWLESTPDPVESSEFRMVAGLADGSGVSFASVQHPGYYLRHRNFVLYLEYDNGSDTFTEDATFYRRKGLASDANVSYESYNYPGYYIRHQYYQLKLSPKGDISDSADATFIEVK</sequence>
<dbReference type="Pfam" id="PF04616">
    <property type="entry name" value="Glyco_hydro_43"/>
    <property type="match status" value="1"/>
</dbReference>
<keyword evidence="2" id="KW-0624">Polysaccharide degradation</keyword>
<dbReference type="InterPro" id="IPR006710">
    <property type="entry name" value="Glyco_hydro_43"/>
</dbReference>
<dbReference type="RefSeq" id="WP_225249463.1">
    <property type="nucleotide sequence ID" value="NZ_JAIWIU010000014.1"/>
</dbReference>
<keyword evidence="5 6" id="KW-0326">Glycosidase</keyword>
<dbReference type="Pfam" id="PF14200">
    <property type="entry name" value="RicinB_lectin_2"/>
    <property type="match status" value="2"/>
</dbReference>
<dbReference type="SUPFAM" id="SSF75005">
    <property type="entry name" value="Arabinanase/levansucrase/invertase"/>
    <property type="match status" value="1"/>
</dbReference>
<organism evidence="9 10">
    <name type="scientific">Vibrio tritonius</name>
    <dbReference type="NCBI Taxonomy" id="1435069"/>
    <lineage>
        <taxon>Bacteria</taxon>
        <taxon>Pseudomonadati</taxon>
        <taxon>Pseudomonadota</taxon>
        <taxon>Gammaproteobacteria</taxon>
        <taxon>Vibrionales</taxon>
        <taxon>Vibrionaceae</taxon>
        <taxon>Vibrio</taxon>
    </lineage>
</organism>
<dbReference type="InterPro" id="IPR036195">
    <property type="entry name" value="AbfB_ABD_sf"/>
</dbReference>
<dbReference type="Gene3D" id="2.115.10.20">
    <property type="entry name" value="Glycosyl hydrolase domain, family 43"/>
    <property type="match status" value="1"/>
</dbReference>
<evidence type="ECO:0000256" key="7">
    <source>
        <dbReference type="SAM" id="SignalP"/>
    </source>
</evidence>
<name>A0ABS7YHZ8_9VIBR</name>